<keyword evidence="2" id="KW-1185">Reference proteome</keyword>
<name>A0ACB9GLB8_9ASTR</name>
<dbReference type="EMBL" id="CM042031">
    <property type="protein sequence ID" value="KAI3783901.1"/>
    <property type="molecule type" value="Genomic_DNA"/>
</dbReference>
<proteinExistence type="predicted"/>
<protein>
    <submittedName>
        <fullName evidence="1">Uncharacterized protein</fullName>
    </submittedName>
</protein>
<dbReference type="Proteomes" id="UP001056120">
    <property type="component" value="Linkage Group LG14"/>
</dbReference>
<reference evidence="1 2" key="2">
    <citation type="journal article" date="2022" name="Mol. Ecol. Resour.">
        <title>The genomes of chicory, endive, great burdock and yacon provide insights into Asteraceae paleo-polyploidization history and plant inulin production.</title>
        <authorList>
            <person name="Fan W."/>
            <person name="Wang S."/>
            <person name="Wang H."/>
            <person name="Wang A."/>
            <person name="Jiang F."/>
            <person name="Liu H."/>
            <person name="Zhao H."/>
            <person name="Xu D."/>
            <person name="Zhang Y."/>
        </authorList>
    </citation>
    <scope>NUCLEOTIDE SEQUENCE [LARGE SCALE GENOMIC DNA]</scope>
    <source>
        <strain evidence="2">cv. Yunnan</strain>
        <tissue evidence="1">Leaves</tissue>
    </source>
</reference>
<reference evidence="2" key="1">
    <citation type="journal article" date="2022" name="Mol. Ecol. Resour.">
        <title>The genomes of chicory, endive, great burdock and yacon provide insights into Asteraceae palaeo-polyploidization history and plant inulin production.</title>
        <authorList>
            <person name="Fan W."/>
            <person name="Wang S."/>
            <person name="Wang H."/>
            <person name="Wang A."/>
            <person name="Jiang F."/>
            <person name="Liu H."/>
            <person name="Zhao H."/>
            <person name="Xu D."/>
            <person name="Zhang Y."/>
        </authorList>
    </citation>
    <scope>NUCLEOTIDE SEQUENCE [LARGE SCALE GENOMIC DNA]</scope>
    <source>
        <strain evidence="2">cv. Yunnan</strain>
    </source>
</reference>
<evidence type="ECO:0000313" key="1">
    <source>
        <dbReference type="EMBL" id="KAI3783901.1"/>
    </source>
</evidence>
<organism evidence="1 2">
    <name type="scientific">Smallanthus sonchifolius</name>
    <dbReference type="NCBI Taxonomy" id="185202"/>
    <lineage>
        <taxon>Eukaryota</taxon>
        <taxon>Viridiplantae</taxon>
        <taxon>Streptophyta</taxon>
        <taxon>Embryophyta</taxon>
        <taxon>Tracheophyta</taxon>
        <taxon>Spermatophyta</taxon>
        <taxon>Magnoliopsida</taxon>
        <taxon>eudicotyledons</taxon>
        <taxon>Gunneridae</taxon>
        <taxon>Pentapetalae</taxon>
        <taxon>asterids</taxon>
        <taxon>campanulids</taxon>
        <taxon>Asterales</taxon>
        <taxon>Asteraceae</taxon>
        <taxon>Asteroideae</taxon>
        <taxon>Heliantheae alliance</taxon>
        <taxon>Millerieae</taxon>
        <taxon>Smallanthus</taxon>
    </lineage>
</organism>
<comment type="caution">
    <text evidence="1">The sequence shown here is derived from an EMBL/GenBank/DDBJ whole genome shotgun (WGS) entry which is preliminary data.</text>
</comment>
<accession>A0ACB9GLB8</accession>
<evidence type="ECO:0000313" key="2">
    <source>
        <dbReference type="Proteomes" id="UP001056120"/>
    </source>
</evidence>
<sequence length="86" mass="9296">MGTPIKGVAIGGFVFLATPSITSALNGCVRDGWIFRGVRGDVCGPFDNLLTLMVYGQLRQESDLNVATDGHRWGIRGKDRIRDGDS</sequence>
<gene>
    <name evidence="1" type="ORF">L1987_42990</name>
</gene>